<evidence type="ECO:0008006" key="3">
    <source>
        <dbReference type="Google" id="ProtNLM"/>
    </source>
</evidence>
<organism evidence="1 2">
    <name type="scientific">Aspergillus versicolor CBS 583.65</name>
    <dbReference type="NCBI Taxonomy" id="1036611"/>
    <lineage>
        <taxon>Eukaryota</taxon>
        <taxon>Fungi</taxon>
        <taxon>Dikarya</taxon>
        <taxon>Ascomycota</taxon>
        <taxon>Pezizomycotina</taxon>
        <taxon>Eurotiomycetes</taxon>
        <taxon>Eurotiomycetidae</taxon>
        <taxon>Eurotiales</taxon>
        <taxon>Aspergillaceae</taxon>
        <taxon>Aspergillus</taxon>
        <taxon>Aspergillus subgen. Nidulantes</taxon>
    </lineage>
</organism>
<dbReference type="VEuPathDB" id="FungiDB:ASPVEDRAFT_762559"/>
<gene>
    <name evidence="1" type="ORF">ASPVEDRAFT_762559</name>
</gene>
<dbReference type="GeneID" id="63731845"/>
<reference evidence="2" key="1">
    <citation type="journal article" date="2017" name="Genome Biol.">
        <title>Comparative genomics reveals high biological diversity and specific adaptations in the industrially and medically important fungal genus Aspergillus.</title>
        <authorList>
            <person name="de Vries R.P."/>
            <person name="Riley R."/>
            <person name="Wiebenga A."/>
            <person name="Aguilar-Osorio G."/>
            <person name="Amillis S."/>
            <person name="Uchima C.A."/>
            <person name="Anderluh G."/>
            <person name="Asadollahi M."/>
            <person name="Askin M."/>
            <person name="Barry K."/>
            <person name="Battaglia E."/>
            <person name="Bayram O."/>
            <person name="Benocci T."/>
            <person name="Braus-Stromeyer S.A."/>
            <person name="Caldana C."/>
            <person name="Canovas D."/>
            <person name="Cerqueira G.C."/>
            <person name="Chen F."/>
            <person name="Chen W."/>
            <person name="Choi C."/>
            <person name="Clum A."/>
            <person name="Dos Santos R.A."/>
            <person name="Damasio A.R."/>
            <person name="Diallinas G."/>
            <person name="Emri T."/>
            <person name="Fekete E."/>
            <person name="Flipphi M."/>
            <person name="Freyberg S."/>
            <person name="Gallo A."/>
            <person name="Gournas C."/>
            <person name="Habgood R."/>
            <person name="Hainaut M."/>
            <person name="Harispe M.L."/>
            <person name="Henrissat B."/>
            <person name="Hilden K.S."/>
            <person name="Hope R."/>
            <person name="Hossain A."/>
            <person name="Karabika E."/>
            <person name="Karaffa L."/>
            <person name="Karanyi Z."/>
            <person name="Krasevec N."/>
            <person name="Kuo A."/>
            <person name="Kusch H."/>
            <person name="LaButti K."/>
            <person name="Lagendijk E.L."/>
            <person name="Lapidus A."/>
            <person name="Levasseur A."/>
            <person name="Lindquist E."/>
            <person name="Lipzen A."/>
            <person name="Logrieco A.F."/>
            <person name="MacCabe A."/>
            <person name="Maekelae M.R."/>
            <person name="Malavazi I."/>
            <person name="Melin P."/>
            <person name="Meyer V."/>
            <person name="Mielnichuk N."/>
            <person name="Miskei M."/>
            <person name="Molnar A.P."/>
            <person name="Mule G."/>
            <person name="Ngan C.Y."/>
            <person name="Orejas M."/>
            <person name="Orosz E."/>
            <person name="Ouedraogo J.P."/>
            <person name="Overkamp K.M."/>
            <person name="Park H.-S."/>
            <person name="Perrone G."/>
            <person name="Piumi F."/>
            <person name="Punt P.J."/>
            <person name="Ram A.F."/>
            <person name="Ramon A."/>
            <person name="Rauscher S."/>
            <person name="Record E."/>
            <person name="Riano-Pachon D.M."/>
            <person name="Robert V."/>
            <person name="Roehrig J."/>
            <person name="Ruller R."/>
            <person name="Salamov A."/>
            <person name="Salih N.S."/>
            <person name="Samson R.A."/>
            <person name="Sandor E."/>
            <person name="Sanguinetti M."/>
            <person name="Schuetze T."/>
            <person name="Sepcic K."/>
            <person name="Shelest E."/>
            <person name="Sherlock G."/>
            <person name="Sophianopoulou V."/>
            <person name="Squina F.M."/>
            <person name="Sun H."/>
            <person name="Susca A."/>
            <person name="Todd R.B."/>
            <person name="Tsang A."/>
            <person name="Unkles S.E."/>
            <person name="van de Wiele N."/>
            <person name="van Rossen-Uffink D."/>
            <person name="Oliveira J.V."/>
            <person name="Vesth T.C."/>
            <person name="Visser J."/>
            <person name="Yu J.-H."/>
            <person name="Zhou M."/>
            <person name="Andersen M.R."/>
            <person name="Archer D.B."/>
            <person name="Baker S.E."/>
            <person name="Benoit I."/>
            <person name="Brakhage A.A."/>
            <person name="Braus G.H."/>
            <person name="Fischer R."/>
            <person name="Frisvad J.C."/>
            <person name="Goldman G.H."/>
            <person name="Houbraken J."/>
            <person name="Oakley B."/>
            <person name="Pocsi I."/>
            <person name="Scazzocchio C."/>
            <person name="Seiboth B."/>
            <person name="vanKuyk P.A."/>
            <person name="Wortman J."/>
            <person name="Dyer P.S."/>
            <person name="Grigoriev I.V."/>
        </authorList>
    </citation>
    <scope>NUCLEOTIDE SEQUENCE [LARGE SCALE GENOMIC DNA]</scope>
    <source>
        <strain evidence="2">CBS 583.65</strain>
    </source>
</reference>
<evidence type="ECO:0000313" key="1">
    <source>
        <dbReference type="EMBL" id="OJJ03857.1"/>
    </source>
</evidence>
<accession>A0A1L9PQR2</accession>
<sequence>METHQVHLEASKSRTIFVGAHHDSYSEPLPGSVTVTVPLPDVQPCDYPTVSIRLLRTVSSRQRCCNKIVPGYTGLRDAWRRRRSSSSSSCSTDNQTYSTTQTVAQCDLWHTPDSIERDRGRGLATFRYAFGMPIPGGLPPTMETAVGCISYSIVALSKYHGCTAVSAPQVLDIKRSTLPGHPQTIQHARTFRGDRIQIVLDVTPNHPTPKCSYSARVCARRTITEGPRATEMRHVVVKELKWRVDETVKQLSIPGRATQAVECQEQYVRPLCRDSQIGRWSATGGGRRTQATEDMVDIPFEIRIGSGTADVELATYNVGTESQPDTHRDGETRVIVVNHQLTLDIVTAEDTIDQVTGRLVDRKPLWKSFSVCCALPVYDFTSPNTALPGLIFNEAPLPYDEESSPPGYAEHFAA</sequence>
<proteinExistence type="predicted"/>
<dbReference type="AlphaFoldDB" id="A0A1L9PQR2"/>
<dbReference type="Proteomes" id="UP000184073">
    <property type="component" value="Unassembled WGS sequence"/>
</dbReference>
<dbReference type="EMBL" id="KV878131">
    <property type="protein sequence ID" value="OJJ03857.1"/>
    <property type="molecule type" value="Genomic_DNA"/>
</dbReference>
<name>A0A1L9PQR2_ASPVE</name>
<dbReference type="OrthoDB" id="3922101at2759"/>
<evidence type="ECO:0000313" key="2">
    <source>
        <dbReference type="Proteomes" id="UP000184073"/>
    </source>
</evidence>
<protein>
    <recommendedName>
        <fullName evidence="3">LDB19 N-terminal domain-containing protein</fullName>
    </recommendedName>
</protein>
<keyword evidence="2" id="KW-1185">Reference proteome</keyword>
<dbReference type="RefSeq" id="XP_040669619.1">
    <property type="nucleotide sequence ID" value="XM_040816334.1"/>
</dbReference>
<dbReference type="STRING" id="1036611.A0A1L9PQR2"/>